<comment type="cofactor">
    <cofactor evidence="1">
        <name>pantetheine 4'-phosphate</name>
        <dbReference type="ChEBI" id="CHEBI:47942"/>
    </cofactor>
</comment>
<evidence type="ECO:0000256" key="1">
    <source>
        <dbReference type="ARBA" id="ARBA00001957"/>
    </source>
</evidence>
<dbReference type="Gene3D" id="3.30.559.30">
    <property type="entry name" value="Nonribosomal peptide synthetase, condensation domain"/>
    <property type="match status" value="2"/>
</dbReference>
<dbReference type="EMBL" id="FLMQ01000045">
    <property type="protein sequence ID" value="SBP86810.1"/>
    <property type="molecule type" value="Genomic_DNA"/>
</dbReference>
<dbReference type="Gene3D" id="3.30.559.10">
    <property type="entry name" value="Chloramphenicol acetyltransferase-like domain"/>
    <property type="match status" value="2"/>
</dbReference>
<dbReference type="NCBIfam" id="NF003417">
    <property type="entry name" value="PRK04813.1"/>
    <property type="match status" value="2"/>
</dbReference>
<keyword evidence="3" id="KW-0597">Phosphoprotein</keyword>
<dbReference type="PROSITE" id="PS00455">
    <property type="entry name" value="AMP_BINDING"/>
    <property type="match status" value="2"/>
</dbReference>
<dbReference type="PROSITE" id="PS00012">
    <property type="entry name" value="PHOSPHOPANTETHEINE"/>
    <property type="match status" value="1"/>
</dbReference>
<evidence type="ECO:0000256" key="4">
    <source>
        <dbReference type="SAM" id="MobiDB-lite"/>
    </source>
</evidence>
<accession>A0A238D0S5</accession>
<dbReference type="FunFam" id="2.30.38.10:FF:000001">
    <property type="entry name" value="Non-ribosomal peptide synthetase PvdI"/>
    <property type="match status" value="1"/>
</dbReference>
<evidence type="ECO:0000259" key="5">
    <source>
        <dbReference type="PROSITE" id="PS50075"/>
    </source>
</evidence>
<dbReference type="InterPro" id="IPR006162">
    <property type="entry name" value="Ppantetheine_attach_site"/>
</dbReference>
<dbReference type="GO" id="GO:0005829">
    <property type="term" value="C:cytosol"/>
    <property type="evidence" value="ECO:0007669"/>
    <property type="project" value="TreeGrafter"/>
</dbReference>
<dbReference type="Pfam" id="PF13193">
    <property type="entry name" value="AMP-binding_C"/>
    <property type="match status" value="2"/>
</dbReference>
<dbReference type="InterPro" id="IPR001242">
    <property type="entry name" value="Condensation_dom"/>
</dbReference>
<dbReference type="Gene3D" id="3.40.50.1820">
    <property type="entry name" value="alpha/beta hydrolase"/>
    <property type="match status" value="1"/>
</dbReference>
<dbReference type="SUPFAM" id="SSF52777">
    <property type="entry name" value="CoA-dependent acyltransferases"/>
    <property type="match status" value="4"/>
</dbReference>
<feature type="domain" description="Carrier" evidence="5">
    <location>
        <begin position="1015"/>
        <end position="1090"/>
    </location>
</feature>
<evidence type="ECO:0000313" key="7">
    <source>
        <dbReference type="Proteomes" id="UP000214566"/>
    </source>
</evidence>
<dbReference type="FunFam" id="3.40.50.980:FF:000001">
    <property type="entry name" value="Non-ribosomal peptide synthetase"/>
    <property type="match status" value="2"/>
</dbReference>
<feature type="compositionally biased region" description="Basic and acidic residues" evidence="4">
    <location>
        <begin position="995"/>
        <end position="1012"/>
    </location>
</feature>
<dbReference type="FunFam" id="3.30.300.30:FF:000010">
    <property type="entry name" value="Enterobactin synthetase component F"/>
    <property type="match status" value="1"/>
</dbReference>
<organism evidence="6 7">
    <name type="scientific">Thiomonas delicata</name>
    <name type="common">Thiomonas cuprina</name>
    <dbReference type="NCBI Taxonomy" id="364030"/>
    <lineage>
        <taxon>Bacteria</taxon>
        <taxon>Pseudomonadati</taxon>
        <taxon>Pseudomonadota</taxon>
        <taxon>Betaproteobacteria</taxon>
        <taxon>Burkholderiales</taxon>
        <taxon>Thiomonas</taxon>
    </lineage>
</organism>
<proteinExistence type="predicted"/>
<dbReference type="Gene3D" id="1.10.1200.10">
    <property type="entry name" value="ACP-like"/>
    <property type="match status" value="1"/>
</dbReference>
<dbReference type="SUPFAM" id="SSF56801">
    <property type="entry name" value="Acetyl-CoA synthetase-like"/>
    <property type="match status" value="2"/>
</dbReference>
<dbReference type="InterPro" id="IPR029058">
    <property type="entry name" value="AB_hydrolase_fold"/>
</dbReference>
<dbReference type="NCBIfam" id="TIGR01733">
    <property type="entry name" value="AA-adenyl-dom"/>
    <property type="match status" value="2"/>
</dbReference>
<dbReference type="CDD" id="cd19531">
    <property type="entry name" value="LCL_NRPS-like"/>
    <property type="match status" value="2"/>
</dbReference>
<feature type="region of interest" description="Disordered" evidence="4">
    <location>
        <begin position="1"/>
        <end position="20"/>
    </location>
</feature>
<dbReference type="Pfam" id="PF00501">
    <property type="entry name" value="AMP-binding"/>
    <property type="match status" value="2"/>
</dbReference>
<dbReference type="PANTHER" id="PTHR45527">
    <property type="entry name" value="NONRIBOSOMAL PEPTIDE SYNTHETASE"/>
    <property type="match status" value="1"/>
</dbReference>
<feature type="region of interest" description="Disordered" evidence="4">
    <location>
        <begin position="35"/>
        <end position="54"/>
    </location>
</feature>
<dbReference type="SMART" id="SM00823">
    <property type="entry name" value="PKS_PP"/>
    <property type="match status" value="2"/>
</dbReference>
<dbReference type="InterPro" id="IPR025110">
    <property type="entry name" value="AMP-bd_C"/>
</dbReference>
<keyword evidence="7" id="KW-1185">Reference proteome</keyword>
<reference evidence="6 7" key="1">
    <citation type="submission" date="2016-06" db="EMBL/GenBank/DDBJ databases">
        <authorList>
            <person name="Kjaerup R.B."/>
            <person name="Dalgaard T.S."/>
            <person name="Juul-Madsen H.R."/>
        </authorList>
    </citation>
    <scope>NUCLEOTIDE SEQUENCE [LARGE SCALE GENOMIC DNA]</scope>
    <source>
        <strain evidence="6 7">DSM 16361</strain>
    </source>
</reference>
<feature type="domain" description="Carrier" evidence="5">
    <location>
        <begin position="2069"/>
        <end position="2146"/>
    </location>
</feature>
<dbReference type="GO" id="GO:0072330">
    <property type="term" value="P:monocarboxylic acid biosynthetic process"/>
    <property type="evidence" value="ECO:0007669"/>
    <property type="project" value="UniProtKB-ARBA"/>
</dbReference>
<dbReference type="OrthoDB" id="6297021at2"/>
<evidence type="ECO:0000313" key="6">
    <source>
        <dbReference type="EMBL" id="SBP86810.1"/>
    </source>
</evidence>
<dbReference type="Gene3D" id="3.30.300.30">
    <property type="match status" value="2"/>
</dbReference>
<dbReference type="InterPro" id="IPR010071">
    <property type="entry name" value="AA_adenyl_dom"/>
</dbReference>
<evidence type="ECO:0000256" key="2">
    <source>
        <dbReference type="ARBA" id="ARBA00022450"/>
    </source>
</evidence>
<dbReference type="InterPro" id="IPR036736">
    <property type="entry name" value="ACP-like_sf"/>
</dbReference>
<dbReference type="GO" id="GO:0031177">
    <property type="term" value="F:phosphopantetheine binding"/>
    <property type="evidence" value="ECO:0007669"/>
    <property type="project" value="InterPro"/>
</dbReference>
<dbReference type="InterPro" id="IPR023213">
    <property type="entry name" value="CAT-like_dom_sf"/>
</dbReference>
<gene>
    <name evidence="6" type="ORF">THIARS_50058</name>
</gene>
<dbReference type="Pfam" id="PF00668">
    <property type="entry name" value="Condensation"/>
    <property type="match status" value="2"/>
</dbReference>
<name>A0A238D0S5_THIDL</name>
<dbReference type="FunFam" id="1.10.1200.10:FF:000016">
    <property type="entry name" value="Non-ribosomal peptide synthase"/>
    <property type="match status" value="1"/>
</dbReference>
<dbReference type="RefSeq" id="WP_094159260.1">
    <property type="nucleotide sequence ID" value="NZ_LT592170.1"/>
</dbReference>
<dbReference type="SUPFAM" id="SSF47336">
    <property type="entry name" value="ACP-like"/>
    <property type="match status" value="2"/>
</dbReference>
<dbReference type="InterPro" id="IPR000873">
    <property type="entry name" value="AMP-dep_synth/lig_dom"/>
</dbReference>
<dbReference type="InterPro" id="IPR009081">
    <property type="entry name" value="PP-bd_ACP"/>
</dbReference>
<dbReference type="Pfam" id="PF00550">
    <property type="entry name" value="PP-binding"/>
    <property type="match status" value="2"/>
</dbReference>
<feature type="region of interest" description="Disordered" evidence="4">
    <location>
        <begin position="995"/>
        <end position="1018"/>
    </location>
</feature>
<dbReference type="GO" id="GO:0043041">
    <property type="term" value="P:amino acid activation for nonribosomal peptide biosynthetic process"/>
    <property type="evidence" value="ECO:0007669"/>
    <property type="project" value="TreeGrafter"/>
</dbReference>
<dbReference type="Gene3D" id="3.40.50.980">
    <property type="match status" value="4"/>
</dbReference>
<feature type="compositionally biased region" description="Low complexity" evidence="4">
    <location>
        <begin position="1"/>
        <end position="16"/>
    </location>
</feature>
<dbReference type="GO" id="GO:0044550">
    <property type="term" value="P:secondary metabolite biosynthetic process"/>
    <property type="evidence" value="ECO:0007669"/>
    <property type="project" value="UniProtKB-ARBA"/>
</dbReference>
<dbReference type="InterPro" id="IPR045851">
    <property type="entry name" value="AMP-bd_C_sf"/>
</dbReference>
<dbReference type="InterPro" id="IPR020806">
    <property type="entry name" value="PKS_PP-bd"/>
</dbReference>
<sequence>MRTPPSASDEASAAASEARDAQRRLLARALLRQRAQAAPAAREADPGENPAPLSHAQEGLWFLAQLEGGASAYNSGSVTRLHGPLDGDRLELSLRALIARHGALRTRFASGPGGPFQQVMPAGASAAAFALQRLTLSGDEAQDGPLAQRVEAILAQPFDLACAPLLRAVLLAVAPEHHLLVLALHHIVADGWSMRVIHRELGQIYAHGGSACGLPELPLTFAAHAAHQRQRDASAALQADLQYWRAQLRDLPSLELPTDRPRPARMSFAGKTQRFHIDASLAAAMQALAQQHGATSFMAFLAAFQILLMRLCGQHDIPVGVPVAGRGDARLENVVGHCANTVVMRGRLDGAPGFIDVLQRTRATVIDALAHAEMPFDRLVAELAPRRDASRNPLYQASFVLDAFPERTIDVPGIAAVRLPLGASTAKFDLSLRLTRSDAGLDAELSFRTDLFEPATAARMAAQFRNLLASIVADPGLAVDRLELLDADERRRLLVDWNDSARSAPCEQAVHALFRNQARSTPDAVAVRLGRESMTYRELDTLSELWAQRLREAGVGTEAVVGLYMERSFALVVGMLAILKAGGAFLPLDPEYPAARLRMMLEDAAPRLVLTQHRHAAALRAAASPARVMELPDDGGAAPVHDLPIVDDATRPEHLAYIIYTSGSTGRPKGAQLLHRGLSNLLLWYNDALDMTPADRVLQKTTINFDASIREILSPLVCGAQLVLAEPGAQRDMARTAAILREQDISVAGFVPSALRVLLAEPAFAACTRLRYMVAAGEALDRALAESFFKVLPQARLGNFYGPSEATVDSAWYEVRRPLPDRHAIPIGRPVPHLQLYVLDRHLQPQPIGVAGELHVGGIGVGRGYLNRPELTAERFLPNPFRPGERIYHTGDLARWLADGSVEFIGRADHQVKLRGHRIELGEIESALDGCAGVRMSAVALHGDTPERQRLVAYVVAEQPDAQRLRQALKAGLPEHMIPATFVFLDALPRLPNGKLDRGSLPRPDDAPDPTRHAAPRSGLESSLLEIWKAVLPQRHFGVHDNFFDLGGHSLSATQVASQIRATLGLTLPLRTLFEHTTLAELAQALEPMLEHGEYQSAPDPIARAARGGRMPVSFPQRRMWMLHQMDPQGAAYNMCAALQLRGPLDRPALHAALDALVARHEAFRTRFEFGATEPEAIIDPSASARLQEIDLRALPVAEHDAALRRLAAAPFDLARGPLCRLILANRGADDHALVLAMHHIIGDDWSWGIVLDELSTLYQAHRRGQAPALPPKPIDFVDYAAWQRRHIDDATLDRQTGYWLRQLDGMSPLNLPSDTGAAQRLTSRGARVRREYADAWFDAVQRFSARQGVTPFMTLLAAFQLLLSRWCGQDDVTVGTPVANRTRVEAETIVGSLVNTLAMRSVVRMDMSFRDALQQVRGTTLDAYTHQDIPYDYLVERLREQAGPGASPELRVLFNVLNTPQPPLRWDGLEARHLPLHLGAVQFDLALHIDTEAENTLVLSYATELFAEETATSLLDLYLHLLDQAMQAADRPLRELSFVTPRDQALLSAWNRTSRAYPSDLTLPDFLAAQRGRPTPALRLAPDRALSHAQLWAEADRLAHALRGRGVQRGCLVGLSAGRGPDMLVAQLAVLLAGAAYVPLDPTYPAQRLHAMAEDAGLSLLITQQALLDLWQGLDLPRLLLDAEGAGVAAHAGAPLRPDPDRDARPQDPAYVIYTSGSTGRPKGVVVPHRAVVNFLASMRDAPGLSADDVLLAVTTLSFDIAVLELLLPLAVGASIVLASREQASDGAALRGLLETTGATVMQATPSTWRMLIDAGWAGGPAFKALVGGESLPPDLAQALLARTGALWNMYGPTETTVWSTCWRVVPPAAVIAIGKPIANTQVHVLDAQGRPCPVGFSGEMHIGGDGVATGYLNRPDLSAERFIPDPFSALPGARLYQTGDRGRWRHDGLLEHQGRLDFQVKLRGHRIELGDIEAQLQAHPAVRQCLVMVREDRPGDVRLVAYVVPTGAEPQAQALRDHLRRSLPDYMLPQHYVLRRELPLLPNGKVDRRALSAPREEARADFAPADLPSTPMEIALARVWQDLLGLDAVSRHDNFFDLGGHSLMATRAAIEFQRVSGARLETRRLIFETLAQLADGCEIRAPDGQPGERAAKARAAGGWFARLALRLGLGTH</sequence>
<dbReference type="PROSITE" id="PS50075">
    <property type="entry name" value="CARRIER"/>
    <property type="match status" value="2"/>
</dbReference>
<keyword evidence="2" id="KW-0596">Phosphopantetheine</keyword>
<dbReference type="Proteomes" id="UP000214566">
    <property type="component" value="Unassembled WGS sequence"/>
</dbReference>
<evidence type="ECO:0000256" key="3">
    <source>
        <dbReference type="ARBA" id="ARBA00022553"/>
    </source>
</evidence>
<dbReference type="CDD" id="cd12116">
    <property type="entry name" value="A_NRPS_Ta1_like"/>
    <property type="match status" value="1"/>
</dbReference>
<dbReference type="InterPro" id="IPR020845">
    <property type="entry name" value="AMP-binding_CS"/>
</dbReference>
<dbReference type="FunFam" id="3.40.50.12780:FF:000012">
    <property type="entry name" value="Non-ribosomal peptide synthetase"/>
    <property type="match status" value="2"/>
</dbReference>
<protein>
    <submittedName>
        <fullName evidence="6">Amino acid adenylation domain protein</fullName>
    </submittedName>
</protein>
<dbReference type="GO" id="GO:0003824">
    <property type="term" value="F:catalytic activity"/>
    <property type="evidence" value="ECO:0007669"/>
    <property type="project" value="InterPro"/>
</dbReference>
<dbReference type="PANTHER" id="PTHR45527:SF1">
    <property type="entry name" value="FATTY ACID SYNTHASE"/>
    <property type="match status" value="1"/>
</dbReference>
<dbReference type="Gene3D" id="2.30.38.10">
    <property type="entry name" value="Luciferase, Domain 3"/>
    <property type="match status" value="2"/>
</dbReference>
<dbReference type="CDD" id="cd05930">
    <property type="entry name" value="A_NRPS"/>
    <property type="match status" value="1"/>
</dbReference>